<gene>
    <name evidence="3" type="ORF">TBIB3V08_LOCUS6812</name>
</gene>
<proteinExistence type="predicted"/>
<dbReference type="PANTHER" id="PTHR46089:SF2">
    <property type="entry name" value="ALSIN HOMOLOG"/>
    <property type="match status" value="1"/>
</dbReference>
<reference evidence="3" key="1">
    <citation type="submission" date="2020-11" db="EMBL/GenBank/DDBJ databases">
        <authorList>
            <person name="Tran Van P."/>
        </authorList>
    </citation>
    <scope>NUCLEOTIDE SEQUENCE</scope>
</reference>
<protein>
    <recommendedName>
        <fullName evidence="4">Alsin</fullName>
    </recommendedName>
</protein>
<dbReference type="PROSITE" id="PS50012">
    <property type="entry name" value="RCC1_3"/>
    <property type="match status" value="2"/>
</dbReference>
<dbReference type="InterPro" id="IPR000408">
    <property type="entry name" value="Reg_chr_condens"/>
</dbReference>
<evidence type="ECO:0000313" key="3">
    <source>
        <dbReference type="EMBL" id="CAD7444434.1"/>
    </source>
</evidence>
<accession>A0A7R9F0L0</accession>
<sequence length="1046" mass="114628">MYPTGLQGSEKWTSNTFSSWGHSYPLNLRGDSPKGFPAAPSPGSEVFYGATTISHRQRNLFAGHGPKSMSAIPGTRAPEKSGTSPPMPVCLGSLEKIPHSTGTEWSEELAPPIDYPVTRSQFRYTLPRAATWRHPERIFGDIPVPGGGKGSLVLVYMKRAWAQIASRPHTSGRCLTTEHRDPSSDRMSHLYLWQGLHKIIVTFETSEPCAEVRKICHVNTHMFALTKSHSLYCGKIENGEDSYSVHLKKTNISAIDISCNKNSLYFVNDVGQVFRTTESLDTYEEIVLKEDAKCCVHGYKTPGHKVKVKNVSVSDTSCLFVTESGQLWASGNHPQLSIQGSEPKKVTFFEKRCVLSVTSGADFHLALVFKPLLCAQDKDRSDSDDEDDDGEVFVSSCVQCVNESISSPISTQSMSDICPLGLPIVHSNEEQYSSSTASKDNSADDKKSTDDSTSLSTEDKTTQQKCSSNCNETVNANVEPSDKQALSEDICATLVNGRDEVEHEVPSKTEGEPTTDQESETDSLKEERKNEFFINTDAARQFLTRQLSWVSSYGGAGEDLLVECAEASLVRPTRMLKQNVSNMASLVYEGVKTVGDRVATLSRHMSGGSETSDGVSGGLLECESFEDLSEECKPAAPSVASSLRFEEFPWSSSTGTSERGEGSDLGIADRIHEMARRGNALLNPELWSWGGAAYGQLGLSDTGKRSRPVLISRLTGLGVRKIVSGRYHSLAVTLDGRAFAWGRNSARQVTLESAQDQSTPQPLTFVTERVKDVGAGDSHSIILSHPGALYFIGKNGSDSLKSLVKVSFESDQADMDKLIFSSNKLSGCVVRTRPISSIVQDLTIEQSFLEEALLINTALIKPVQKKGTIAHGNNVYEVLCSCYGDIVSFTALNVYSFWEYVNKGGQPSDINFVYNVEEFVKVYRNYLNASCDIISLSGFTHLARIIDVPQKLFAVFSERLQLKKSKKSGEAIVTCALLQPLDRLHVYKCMIQSLMKYNLDQGNTPEVKQAQEKRLQEALSNLSPSPLGSLRLVLSSPSSVTSEAQC</sequence>
<dbReference type="GO" id="GO:0005737">
    <property type="term" value="C:cytoplasm"/>
    <property type="evidence" value="ECO:0007669"/>
    <property type="project" value="TreeGrafter"/>
</dbReference>
<dbReference type="AlphaFoldDB" id="A0A7R9F0L0"/>
<dbReference type="Gene3D" id="2.130.10.30">
    <property type="entry name" value="Regulator of chromosome condensation 1/beta-lactamase-inhibitor protein II"/>
    <property type="match status" value="2"/>
</dbReference>
<feature type="repeat" description="RCC1" evidence="1">
    <location>
        <begin position="736"/>
        <end position="786"/>
    </location>
</feature>
<dbReference type="InterPro" id="IPR051984">
    <property type="entry name" value="Alsin"/>
</dbReference>
<evidence type="ECO:0000256" key="1">
    <source>
        <dbReference type="PROSITE-ProRule" id="PRU00235"/>
    </source>
</evidence>
<dbReference type="GO" id="GO:0005085">
    <property type="term" value="F:guanyl-nucleotide exchange factor activity"/>
    <property type="evidence" value="ECO:0007669"/>
    <property type="project" value="TreeGrafter"/>
</dbReference>
<feature type="compositionally biased region" description="Basic and acidic residues" evidence="2">
    <location>
        <begin position="498"/>
        <end position="511"/>
    </location>
</feature>
<evidence type="ECO:0008006" key="4">
    <source>
        <dbReference type="Google" id="ProtNLM"/>
    </source>
</evidence>
<dbReference type="PANTHER" id="PTHR46089">
    <property type="entry name" value="ALSIN HOMOLOG"/>
    <property type="match status" value="1"/>
</dbReference>
<dbReference type="SUPFAM" id="SSF50985">
    <property type="entry name" value="RCC1/BLIP-II"/>
    <property type="match status" value="2"/>
</dbReference>
<dbReference type="GO" id="GO:0016197">
    <property type="term" value="P:endosomal transport"/>
    <property type="evidence" value="ECO:0007669"/>
    <property type="project" value="TreeGrafter"/>
</dbReference>
<organism evidence="3">
    <name type="scientific">Timema bartmani</name>
    <dbReference type="NCBI Taxonomy" id="61472"/>
    <lineage>
        <taxon>Eukaryota</taxon>
        <taxon>Metazoa</taxon>
        <taxon>Ecdysozoa</taxon>
        <taxon>Arthropoda</taxon>
        <taxon>Hexapoda</taxon>
        <taxon>Insecta</taxon>
        <taxon>Pterygota</taxon>
        <taxon>Neoptera</taxon>
        <taxon>Polyneoptera</taxon>
        <taxon>Phasmatodea</taxon>
        <taxon>Timematodea</taxon>
        <taxon>Timematoidea</taxon>
        <taxon>Timematidae</taxon>
        <taxon>Timema</taxon>
    </lineage>
</organism>
<name>A0A7R9F0L0_9NEOP</name>
<dbReference type="Pfam" id="PF25384">
    <property type="entry name" value="Alsin_RLD"/>
    <property type="match status" value="1"/>
</dbReference>
<feature type="repeat" description="RCC1" evidence="1">
    <location>
        <begin position="684"/>
        <end position="735"/>
    </location>
</feature>
<dbReference type="InterPro" id="IPR009091">
    <property type="entry name" value="RCC1/BLIP-II"/>
</dbReference>
<feature type="region of interest" description="Disordered" evidence="2">
    <location>
        <begin position="498"/>
        <end position="525"/>
    </location>
</feature>
<evidence type="ECO:0000256" key="2">
    <source>
        <dbReference type="SAM" id="MobiDB-lite"/>
    </source>
</evidence>
<dbReference type="EMBL" id="OD566656">
    <property type="protein sequence ID" value="CAD7444434.1"/>
    <property type="molecule type" value="Genomic_DNA"/>
</dbReference>
<feature type="region of interest" description="Disordered" evidence="2">
    <location>
        <begin position="429"/>
        <end position="468"/>
    </location>
</feature>
<feature type="region of interest" description="Disordered" evidence="2">
    <location>
        <begin position="62"/>
        <end position="85"/>
    </location>
</feature>
<dbReference type="Pfam" id="PF25389">
    <property type="entry name" value="DH_ALS2"/>
    <property type="match status" value="1"/>
</dbReference>
<feature type="compositionally biased region" description="Basic and acidic residues" evidence="2">
    <location>
        <begin position="441"/>
        <end position="450"/>
    </location>
</feature>
<dbReference type="GO" id="GO:0031267">
    <property type="term" value="F:small GTPase binding"/>
    <property type="evidence" value="ECO:0007669"/>
    <property type="project" value="TreeGrafter"/>
</dbReference>